<evidence type="ECO:0000256" key="2">
    <source>
        <dbReference type="SAM" id="Phobius"/>
    </source>
</evidence>
<name>A0A7L7Z2R8_9MICO</name>
<evidence type="ECO:0000256" key="1">
    <source>
        <dbReference type="SAM" id="MobiDB-lite"/>
    </source>
</evidence>
<dbReference type="EMBL" id="CP061274">
    <property type="protein sequence ID" value="QOD43971.1"/>
    <property type="molecule type" value="Genomic_DNA"/>
</dbReference>
<dbReference type="Gene3D" id="2.160.20.120">
    <property type="match status" value="1"/>
</dbReference>
<organism evidence="4 5">
    <name type="scientific">Clavibacter zhangzhiyongii</name>
    <dbReference type="NCBI Taxonomy" id="2768071"/>
    <lineage>
        <taxon>Bacteria</taxon>
        <taxon>Bacillati</taxon>
        <taxon>Actinomycetota</taxon>
        <taxon>Actinomycetes</taxon>
        <taxon>Micrococcales</taxon>
        <taxon>Microbacteriaceae</taxon>
        <taxon>Clavibacter</taxon>
    </lineage>
</organism>
<accession>A0A7L7Z2R8</accession>
<dbReference type="Pfam" id="PF13349">
    <property type="entry name" value="DUF4097"/>
    <property type="match status" value="1"/>
</dbReference>
<dbReference type="InterPro" id="IPR025164">
    <property type="entry name" value="Toastrack_DUF4097"/>
</dbReference>
<feature type="region of interest" description="Disordered" evidence="1">
    <location>
        <begin position="1"/>
        <end position="20"/>
    </location>
</feature>
<dbReference type="KEGG" id="czh:H9X71_00945"/>
<feature type="compositionally biased region" description="Pro residues" evidence="1">
    <location>
        <begin position="7"/>
        <end position="18"/>
    </location>
</feature>
<gene>
    <name evidence="4" type="ORF">H9X71_00945</name>
</gene>
<protein>
    <submittedName>
        <fullName evidence="4">DUF4097 family beta strand repeat protein</fullName>
    </submittedName>
</protein>
<feature type="transmembrane region" description="Helical" evidence="2">
    <location>
        <begin position="27"/>
        <end position="51"/>
    </location>
</feature>
<evidence type="ECO:0000313" key="4">
    <source>
        <dbReference type="EMBL" id="QOD43971.1"/>
    </source>
</evidence>
<evidence type="ECO:0000259" key="3">
    <source>
        <dbReference type="Pfam" id="PF13349"/>
    </source>
</evidence>
<keyword evidence="5" id="KW-1185">Reference proteome</keyword>
<keyword evidence="2" id="KW-0812">Transmembrane</keyword>
<dbReference type="Proteomes" id="UP000516660">
    <property type="component" value="Chromosome"/>
</dbReference>
<reference evidence="4 5" key="1">
    <citation type="submission" date="2020-08" db="EMBL/GenBank/DDBJ databases">
        <title>Description of Clavibacter zhangzhiyonge sp. nov., a phytopathogenic actinobacterium isolated from barley seeds, causing leaf brown spot and decline.</title>
        <authorList>
            <person name="Tian Q."/>
            <person name="Chuan J."/>
            <person name="Zhao W."/>
            <person name="Li X."/>
        </authorList>
    </citation>
    <scope>NUCLEOTIDE SEQUENCE [LARGE SCALE GENOMIC DNA]</scope>
    <source>
        <strain evidence="4 5">DM1</strain>
    </source>
</reference>
<sequence>MTTIAPAGPPAQPSPPAPRRPRTLRTVLVAVGSVALVALLALVVLQVVAGLDRGDRSRTSTVTEPFASVSIDASAADVRVEQADVDATRIVFRSGGSALRETHAVHDGELEVELRNPSWGILDLPFGSSPGAELVVQVPAGTGGAGMDVDVSTAAGGIVVAGDFRDVDVDSGAGEVRLSGSVADLEVESGAGDLTADGLRVSGEVRATSGAGDTELDLATAPTSMRVETTAGEQRILLPEGAYAITTETVMGQVSNAVGSDADATRRYVLSATMGDITVDRR</sequence>
<evidence type="ECO:0000313" key="5">
    <source>
        <dbReference type="Proteomes" id="UP000516660"/>
    </source>
</evidence>
<keyword evidence="2" id="KW-1133">Transmembrane helix</keyword>
<feature type="domain" description="DUF4097" evidence="3">
    <location>
        <begin position="68"/>
        <end position="280"/>
    </location>
</feature>
<keyword evidence="2" id="KW-0472">Membrane</keyword>
<dbReference type="RefSeq" id="WP_191147907.1">
    <property type="nucleotide sequence ID" value="NZ_CP061274.1"/>
</dbReference>
<proteinExistence type="predicted"/>
<dbReference type="AlphaFoldDB" id="A0A7L7Z2R8"/>